<protein>
    <submittedName>
        <fullName evidence="1">SnoaL-like polyketide cyclase</fullName>
    </submittedName>
</protein>
<organism evidence="1 2">
    <name type="scientific">Terriglobus roseus</name>
    <dbReference type="NCBI Taxonomy" id="392734"/>
    <lineage>
        <taxon>Bacteria</taxon>
        <taxon>Pseudomonadati</taxon>
        <taxon>Acidobacteriota</taxon>
        <taxon>Terriglobia</taxon>
        <taxon>Terriglobales</taxon>
        <taxon>Acidobacteriaceae</taxon>
        <taxon>Terriglobus</taxon>
    </lineage>
</organism>
<dbReference type="InterPro" id="IPR009959">
    <property type="entry name" value="Cyclase_SnoaL-like"/>
</dbReference>
<dbReference type="OrthoDB" id="122195at2"/>
<sequence length="147" mass="16647">MQDVRELTQRWFEEVWNQKRLATVDELLAPEVRAHGFPEFNSVQDAAGFKASVVQFHNAFPKIQLKMQDVFVDGDKSAVRWTATLHGREDATDKPAAVSGFATARWSSGQIVEAWNFVDMTAVIAKMQEMETPARTEVTDRQSFEAL</sequence>
<dbReference type="Proteomes" id="UP000182409">
    <property type="component" value="Unassembled WGS sequence"/>
</dbReference>
<evidence type="ECO:0000313" key="1">
    <source>
        <dbReference type="EMBL" id="SEC46887.1"/>
    </source>
</evidence>
<dbReference type="Pfam" id="PF07366">
    <property type="entry name" value="SnoaL"/>
    <property type="match status" value="1"/>
</dbReference>
<gene>
    <name evidence="1" type="ORF">SAMN05443244_3535</name>
</gene>
<dbReference type="RefSeq" id="WP_074655290.1">
    <property type="nucleotide sequence ID" value="NZ_FNSD01000001.1"/>
</dbReference>
<dbReference type="GO" id="GO:0030638">
    <property type="term" value="P:polyketide metabolic process"/>
    <property type="evidence" value="ECO:0007669"/>
    <property type="project" value="InterPro"/>
</dbReference>
<dbReference type="PANTHER" id="PTHR38436">
    <property type="entry name" value="POLYKETIDE CYCLASE SNOAL-LIKE DOMAIN"/>
    <property type="match status" value="1"/>
</dbReference>
<accession>A0A1H4SRT9</accession>
<dbReference type="EMBL" id="FNSD01000001">
    <property type="protein sequence ID" value="SEC46887.1"/>
    <property type="molecule type" value="Genomic_DNA"/>
</dbReference>
<dbReference type="PANTHER" id="PTHR38436:SF1">
    <property type="entry name" value="ESTER CYCLASE"/>
    <property type="match status" value="1"/>
</dbReference>
<evidence type="ECO:0000313" key="2">
    <source>
        <dbReference type="Proteomes" id="UP000182409"/>
    </source>
</evidence>
<reference evidence="1 2" key="1">
    <citation type="submission" date="2016-10" db="EMBL/GenBank/DDBJ databases">
        <authorList>
            <person name="de Groot N.N."/>
        </authorList>
    </citation>
    <scope>NUCLEOTIDE SEQUENCE [LARGE SCALE GENOMIC DNA]</scope>
    <source>
        <strain evidence="1 2">AB35.6</strain>
    </source>
</reference>
<dbReference type="InterPro" id="IPR032710">
    <property type="entry name" value="NTF2-like_dom_sf"/>
</dbReference>
<dbReference type="SUPFAM" id="SSF54427">
    <property type="entry name" value="NTF2-like"/>
    <property type="match status" value="1"/>
</dbReference>
<name>A0A1H4SRT9_9BACT</name>
<proteinExistence type="predicted"/>
<dbReference type="Gene3D" id="3.10.450.50">
    <property type="match status" value="1"/>
</dbReference>
<dbReference type="AlphaFoldDB" id="A0A1H4SRT9"/>